<dbReference type="Pfam" id="PF25893">
    <property type="entry name" value="HH_CzcB"/>
    <property type="match status" value="1"/>
</dbReference>
<dbReference type="InterPro" id="IPR058648">
    <property type="entry name" value="HH_CzcB-like"/>
</dbReference>
<keyword evidence="4" id="KW-0472">Membrane</keyword>
<dbReference type="Gene3D" id="2.40.420.20">
    <property type="match status" value="1"/>
</dbReference>
<evidence type="ECO:0000259" key="6">
    <source>
        <dbReference type="Pfam" id="PF25954"/>
    </source>
</evidence>
<dbReference type="Pfam" id="PF25973">
    <property type="entry name" value="BSH_CzcB"/>
    <property type="match status" value="1"/>
</dbReference>
<dbReference type="FunFam" id="2.40.30.170:FF:000010">
    <property type="entry name" value="Efflux RND transporter periplasmic adaptor subunit"/>
    <property type="match status" value="1"/>
</dbReference>
<feature type="domain" description="CzcB N-terminal" evidence="7">
    <location>
        <begin position="83"/>
        <end position="174"/>
    </location>
</feature>
<dbReference type="InterPro" id="IPR058649">
    <property type="entry name" value="CzcB_C"/>
</dbReference>
<dbReference type="GO" id="GO:0060003">
    <property type="term" value="P:copper ion export"/>
    <property type="evidence" value="ECO:0007669"/>
    <property type="project" value="TreeGrafter"/>
</dbReference>
<dbReference type="NCBIfam" id="TIGR01730">
    <property type="entry name" value="RND_mfp"/>
    <property type="match status" value="1"/>
</dbReference>
<dbReference type="AlphaFoldDB" id="A0A3N0V5Q1"/>
<comment type="similarity">
    <text evidence="1">Belongs to the membrane fusion protein (MFP) (TC 8.A.1) family.</text>
</comment>
<evidence type="ECO:0000256" key="3">
    <source>
        <dbReference type="SAM" id="MobiDB-lite"/>
    </source>
</evidence>
<reference evidence="10 11" key="1">
    <citation type="submission" date="2018-10" db="EMBL/GenBank/DDBJ databases">
        <authorList>
            <person name="Chen W.-M."/>
        </authorList>
    </citation>
    <scope>NUCLEOTIDE SEQUENCE [LARGE SCALE GENOMIC DNA]</scope>
    <source>
        <strain evidence="10 11">H-5</strain>
    </source>
</reference>
<feature type="domain" description="CusB-like beta-barrel" evidence="6">
    <location>
        <begin position="369"/>
        <end position="445"/>
    </location>
</feature>
<feature type="domain" description="CzcB-like barrel-sandwich hybrid" evidence="8">
    <location>
        <begin position="221"/>
        <end position="366"/>
    </location>
</feature>
<evidence type="ECO:0000313" key="10">
    <source>
        <dbReference type="EMBL" id="ROH88089.1"/>
    </source>
</evidence>
<dbReference type="GO" id="GO:0030288">
    <property type="term" value="C:outer membrane-bounded periplasmic space"/>
    <property type="evidence" value="ECO:0007669"/>
    <property type="project" value="TreeGrafter"/>
</dbReference>
<name>A0A3N0V5Q1_9PROT</name>
<dbReference type="InterPro" id="IPR058646">
    <property type="entry name" value="CzcB_N"/>
</dbReference>
<protein>
    <submittedName>
        <fullName evidence="10">Efflux RND transporter periplasmic adaptor subunit</fullName>
    </submittedName>
</protein>
<dbReference type="EMBL" id="RJVP01000001">
    <property type="protein sequence ID" value="ROH88089.1"/>
    <property type="molecule type" value="Genomic_DNA"/>
</dbReference>
<evidence type="ECO:0000259" key="7">
    <source>
        <dbReference type="Pfam" id="PF25971"/>
    </source>
</evidence>
<proteinExistence type="inferred from homology"/>
<feature type="domain" description="CzcB-like alpha-helical hairpin" evidence="5">
    <location>
        <begin position="260"/>
        <end position="319"/>
    </location>
</feature>
<evidence type="ECO:0000256" key="4">
    <source>
        <dbReference type="SAM" id="Phobius"/>
    </source>
</evidence>
<dbReference type="RefSeq" id="WP_123236083.1">
    <property type="nucleotide sequence ID" value="NZ_RJVP01000001.1"/>
</dbReference>
<dbReference type="SUPFAM" id="SSF111369">
    <property type="entry name" value="HlyD-like secretion proteins"/>
    <property type="match status" value="1"/>
</dbReference>
<evidence type="ECO:0000259" key="8">
    <source>
        <dbReference type="Pfam" id="PF25973"/>
    </source>
</evidence>
<dbReference type="InterPro" id="IPR058647">
    <property type="entry name" value="BSH_CzcB-like"/>
</dbReference>
<keyword evidence="11" id="KW-1185">Reference proteome</keyword>
<dbReference type="Gene3D" id="2.40.30.170">
    <property type="match status" value="1"/>
</dbReference>
<dbReference type="InterPro" id="IPR006143">
    <property type="entry name" value="RND_pump_MFP"/>
</dbReference>
<accession>A0A3N0V5Q1</accession>
<dbReference type="Pfam" id="PF25971">
    <property type="entry name" value="CzcB_N"/>
    <property type="match status" value="1"/>
</dbReference>
<dbReference type="Pfam" id="PF25975">
    <property type="entry name" value="CzcB_C"/>
    <property type="match status" value="1"/>
</dbReference>
<feature type="transmembrane region" description="Helical" evidence="4">
    <location>
        <begin position="16"/>
        <end position="34"/>
    </location>
</feature>
<dbReference type="GO" id="GO:0015679">
    <property type="term" value="P:plasma membrane copper ion transport"/>
    <property type="evidence" value="ECO:0007669"/>
    <property type="project" value="TreeGrafter"/>
</dbReference>
<dbReference type="PANTHER" id="PTHR30097">
    <property type="entry name" value="CATION EFFLUX SYSTEM PROTEIN CUSB"/>
    <property type="match status" value="1"/>
</dbReference>
<gene>
    <name evidence="10" type="ORF">ED236_00985</name>
</gene>
<feature type="domain" description="CzcB-like C-terminal circularly permuted SH3-like" evidence="9">
    <location>
        <begin position="451"/>
        <end position="511"/>
    </location>
</feature>
<keyword evidence="4" id="KW-0812">Transmembrane</keyword>
<dbReference type="GO" id="GO:0016020">
    <property type="term" value="C:membrane"/>
    <property type="evidence" value="ECO:0007669"/>
    <property type="project" value="InterPro"/>
</dbReference>
<dbReference type="GO" id="GO:0022857">
    <property type="term" value="F:transmembrane transporter activity"/>
    <property type="evidence" value="ECO:0007669"/>
    <property type="project" value="InterPro"/>
</dbReference>
<dbReference type="GO" id="GO:0046914">
    <property type="term" value="F:transition metal ion binding"/>
    <property type="evidence" value="ECO:0007669"/>
    <property type="project" value="TreeGrafter"/>
</dbReference>
<dbReference type="PANTHER" id="PTHR30097:SF4">
    <property type="entry name" value="SLR6042 PROTEIN"/>
    <property type="match status" value="1"/>
</dbReference>
<keyword evidence="4" id="KW-1133">Transmembrane helix</keyword>
<evidence type="ECO:0000259" key="9">
    <source>
        <dbReference type="Pfam" id="PF25975"/>
    </source>
</evidence>
<dbReference type="Gene3D" id="1.10.287.470">
    <property type="entry name" value="Helix hairpin bin"/>
    <property type="match status" value="1"/>
</dbReference>
<sequence length="523" mass="56685">MSTHSNPTNRLSQRQWIWLIAVILTGAVLAMLLANKAAPPVADTGHQDHAEHGEHDAGPAELPGSDHAHAPGPTPQARGPHAGKLFSKGDYSLEVVIFEQNVPPEFRIYTYLNGKPLPPQDTSLAVVLQRLGREAQSISFVAEGDYLKGQAVIEEPHSFEVTLHASHAGKHYDFHYTQLEGRVSISDKQLQNNAIEVLKAGPARISTNLQLIGEIKLDADKTVHVVPRLSGVVESVAVNAGDSVRKGQVLAVLSSQALADQRSELLAAQKRLTLARTTFQREKTLWEEKISAEQDYLQARNVMMQEEIAVESARQKLRALGADVSDSSSQLTRYTLRAPLDGMVTDKQIAVGQVVREDASVFVIADLGSVWAEMTVYAKDIDTLALGQQVTVRSSATATEQAGKISYIGSLLGTSSRTASARVVLPNPQRAWRPGMPVNMTLVAEEKEVPLAVSVEGLQSLRDWKVVFVRHGDAFEARPLQLGRADARHVEVLSGLLPGEAYAAGNSFLIKAELGKAGATHDH</sequence>
<evidence type="ECO:0000256" key="2">
    <source>
        <dbReference type="ARBA" id="ARBA00022448"/>
    </source>
</evidence>
<organism evidence="10 11">
    <name type="scientific">Pseudomethylobacillus aquaticus</name>
    <dbReference type="NCBI Taxonomy" id="2676064"/>
    <lineage>
        <taxon>Bacteria</taxon>
        <taxon>Pseudomonadati</taxon>
        <taxon>Pseudomonadota</taxon>
        <taxon>Betaproteobacteria</taxon>
        <taxon>Nitrosomonadales</taxon>
        <taxon>Methylophilaceae</taxon>
        <taxon>Pseudomethylobacillus</taxon>
    </lineage>
</organism>
<dbReference type="Pfam" id="PF25954">
    <property type="entry name" value="Beta-barrel_RND_2"/>
    <property type="match status" value="1"/>
</dbReference>
<comment type="caution">
    <text evidence="10">The sequence shown here is derived from an EMBL/GenBank/DDBJ whole genome shotgun (WGS) entry which is preliminary data.</text>
</comment>
<dbReference type="InterPro" id="IPR058792">
    <property type="entry name" value="Beta-barrel_RND_2"/>
</dbReference>
<evidence type="ECO:0000256" key="1">
    <source>
        <dbReference type="ARBA" id="ARBA00009477"/>
    </source>
</evidence>
<feature type="region of interest" description="Disordered" evidence="3">
    <location>
        <begin position="40"/>
        <end position="83"/>
    </location>
</feature>
<dbReference type="Gene3D" id="2.40.50.100">
    <property type="match status" value="1"/>
</dbReference>
<dbReference type="Proteomes" id="UP000275137">
    <property type="component" value="Unassembled WGS sequence"/>
</dbReference>
<dbReference type="InterPro" id="IPR051909">
    <property type="entry name" value="MFP_Cation_Efflux"/>
</dbReference>
<keyword evidence="2" id="KW-0813">Transport</keyword>
<evidence type="ECO:0000313" key="11">
    <source>
        <dbReference type="Proteomes" id="UP000275137"/>
    </source>
</evidence>
<evidence type="ECO:0000259" key="5">
    <source>
        <dbReference type="Pfam" id="PF25893"/>
    </source>
</evidence>
<feature type="compositionally biased region" description="Basic and acidic residues" evidence="3">
    <location>
        <begin position="45"/>
        <end position="69"/>
    </location>
</feature>